<dbReference type="OrthoDB" id="7571907at2"/>
<proteinExistence type="predicted"/>
<name>A0A1T5DAC7_9SPHN</name>
<dbReference type="RefSeq" id="WP_079648437.1">
    <property type="nucleotide sequence ID" value="NZ_FUYM01000005.1"/>
</dbReference>
<reference evidence="2" key="1">
    <citation type="submission" date="2017-02" db="EMBL/GenBank/DDBJ databases">
        <authorList>
            <person name="Varghese N."/>
            <person name="Submissions S."/>
        </authorList>
    </citation>
    <scope>NUCLEOTIDE SEQUENCE [LARGE SCALE GENOMIC DNA]</scope>
    <source>
        <strain evidence="2">UM2</strain>
    </source>
</reference>
<accession>A0A1T5DAC7</accession>
<gene>
    <name evidence="1" type="ORF">SAMN06295920_10540</name>
</gene>
<evidence type="ECO:0000313" key="1">
    <source>
        <dbReference type="EMBL" id="SKB68625.1"/>
    </source>
</evidence>
<dbReference type="EMBL" id="FUYM01000005">
    <property type="protein sequence ID" value="SKB68625.1"/>
    <property type="molecule type" value="Genomic_DNA"/>
</dbReference>
<protein>
    <recommendedName>
        <fullName evidence="3">DUF4272 domain-containing protein</fullName>
    </recommendedName>
</protein>
<organism evidence="1 2">
    <name type="scientific">Rhizorhabdus histidinilytica</name>
    <dbReference type="NCBI Taxonomy" id="439228"/>
    <lineage>
        <taxon>Bacteria</taxon>
        <taxon>Pseudomonadati</taxon>
        <taxon>Pseudomonadota</taxon>
        <taxon>Alphaproteobacteria</taxon>
        <taxon>Sphingomonadales</taxon>
        <taxon>Sphingomonadaceae</taxon>
        <taxon>Rhizorhabdus</taxon>
    </lineage>
</organism>
<dbReference type="InterPro" id="IPR025368">
    <property type="entry name" value="DUF4272"/>
</dbReference>
<dbReference type="STRING" id="439228.SAMN06295920_10540"/>
<evidence type="ECO:0008006" key="3">
    <source>
        <dbReference type="Google" id="ProtNLM"/>
    </source>
</evidence>
<dbReference type="Proteomes" id="UP000189818">
    <property type="component" value="Unassembled WGS sequence"/>
</dbReference>
<evidence type="ECO:0000313" key="2">
    <source>
        <dbReference type="Proteomes" id="UP000189818"/>
    </source>
</evidence>
<sequence>MTGVFLTRADLTLPVLGFPQDGDVMPFEDRELLLGKTGWLASGARHLGLEIVDSAERRWVVSGLVPGEPPRKKWWRFGRADSERAGLEVELHEIEREDFIATRARVEVEARDIFEEGDEALAAIRAASTMAELSKACFEITVRGQGCRILSGDPGIPIRLASEVASRALLLFAIVRLALGVERSKIVEWLQEQNLLVAMSPEEAELFTTRRVTEQQRTAAGWELERLIALLWALGLADMSPAGEDPDLSTVVEIVPPAGDMSIDRFLAAELKPARDIAAMAERYRNLSREAGERYAGDPSDKNLNEAEIAERRYVALQWIINPDRISWR</sequence>
<dbReference type="AlphaFoldDB" id="A0A1T5DAC7"/>
<keyword evidence="2" id="KW-1185">Reference proteome</keyword>
<dbReference type="Pfam" id="PF14094">
    <property type="entry name" value="DUF4272"/>
    <property type="match status" value="1"/>
</dbReference>